<feature type="compositionally biased region" description="Basic and acidic residues" evidence="1">
    <location>
        <begin position="457"/>
        <end position="469"/>
    </location>
</feature>
<dbReference type="InParanoid" id="K1X2P3"/>
<feature type="compositionally biased region" description="Basic and acidic residues" evidence="1">
    <location>
        <begin position="124"/>
        <end position="155"/>
    </location>
</feature>
<dbReference type="KEGG" id="mbe:MBM_02519"/>
<dbReference type="Proteomes" id="UP000006753">
    <property type="component" value="Unassembled WGS sequence"/>
</dbReference>
<protein>
    <submittedName>
        <fullName evidence="2">Uncharacterized protein</fullName>
    </submittedName>
</protein>
<organism evidence="2 3">
    <name type="scientific">Marssonina brunnea f. sp. multigermtubi (strain MB_m1)</name>
    <name type="common">Marssonina leaf spot fungus</name>
    <dbReference type="NCBI Taxonomy" id="1072389"/>
    <lineage>
        <taxon>Eukaryota</taxon>
        <taxon>Fungi</taxon>
        <taxon>Dikarya</taxon>
        <taxon>Ascomycota</taxon>
        <taxon>Pezizomycotina</taxon>
        <taxon>Leotiomycetes</taxon>
        <taxon>Helotiales</taxon>
        <taxon>Drepanopezizaceae</taxon>
        <taxon>Drepanopeziza</taxon>
    </lineage>
</organism>
<dbReference type="AlphaFoldDB" id="K1X2P3"/>
<feature type="compositionally biased region" description="Basic residues" evidence="1">
    <location>
        <begin position="156"/>
        <end position="171"/>
    </location>
</feature>
<evidence type="ECO:0000313" key="3">
    <source>
        <dbReference type="Proteomes" id="UP000006753"/>
    </source>
</evidence>
<evidence type="ECO:0000313" key="2">
    <source>
        <dbReference type="EMBL" id="EKD19282.1"/>
    </source>
</evidence>
<gene>
    <name evidence="2" type="ORF">MBM_02519</name>
</gene>
<feature type="compositionally biased region" description="Polar residues" evidence="1">
    <location>
        <begin position="443"/>
        <end position="454"/>
    </location>
</feature>
<dbReference type="RefSeq" id="XP_007290408.1">
    <property type="nucleotide sequence ID" value="XM_007290346.1"/>
</dbReference>
<feature type="compositionally biased region" description="Basic and acidic residues" evidence="1">
    <location>
        <begin position="541"/>
        <end position="554"/>
    </location>
</feature>
<reference evidence="2 3" key="1">
    <citation type="journal article" date="2012" name="BMC Genomics">
        <title>Sequencing the genome of Marssonina brunnea reveals fungus-poplar co-evolution.</title>
        <authorList>
            <person name="Zhu S."/>
            <person name="Cao Y.-Z."/>
            <person name="Jiang C."/>
            <person name="Tan B.-Y."/>
            <person name="Wang Z."/>
            <person name="Feng S."/>
            <person name="Zhang L."/>
            <person name="Su X.-H."/>
            <person name="Brejova B."/>
            <person name="Vinar T."/>
            <person name="Xu M."/>
            <person name="Wang M.-X."/>
            <person name="Zhang S.-G."/>
            <person name="Huang M.-R."/>
            <person name="Wu R."/>
            <person name="Zhou Y."/>
        </authorList>
    </citation>
    <scope>NUCLEOTIDE SEQUENCE [LARGE SCALE GENOMIC DNA]</scope>
    <source>
        <strain evidence="2 3">MB_m1</strain>
    </source>
</reference>
<feature type="region of interest" description="Disordered" evidence="1">
    <location>
        <begin position="30"/>
        <end position="260"/>
    </location>
</feature>
<proteinExistence type="predicted"/>
<name>K1X2P3_MARBU</name>
<feature type="region of interest" description="Disordered" evidence="1">
    <location>
        <begin position="519"/>
        <end position="554"/>
    </location>
</feature>
<dbReference type="STRING" id="1072389.K1X2P3"/>
<keyword evidence="3" id="KW-1185">Reference proteome</keyword>
<dbReference type="eggNOG" id="ENOG502SG1I">
    <property type="taxonomic scope" value="Eukaryota"/>
</dbReference>
<feature type="region of interest" description="Disordered" evidence="1">
    <location>
        <begin position="687"/>
        <end position="706"/>
    </location>
</feature>
<evidence type="ECO:0000256" key="1">
    <source>
        <dbReference type="SAM" id="MobiDB-lite"/>
    </source>
</evidence>
<feature type="compositionally biased region" description="Basic and acidic residues" evidence="1">
    <location>
        <begin position="230"/>
        <end position="259"/>
    </location>
</feature>
<feature type="compositionally biased region" description="Low complexity" evidence="1">
    <location>
        <begin position="318"/>
        <end position="332"/>
    </location>
</feature>
<accession>K1X2P3</accession>
<feature type="compositionally biased region" description="Polar residues" evidence="1">
    <location>
        <begin position="522"/>
        <end position="532"/>
    </location>
</feature>
<dbReference type="HOGENOM" id="CLU_322123_0_0_1"/>
<feature type="region of interest" description="Disordered" evidence="1">
    <location>
        <begin position="778"/>
        <end position="803"/>
    </location>
</feature>
<dbReference type="OrthoDB" id="2537141at2759"/>
<feature type="compositionally biased region" description="Polar residues" evidence="1">
    <location>
        <begin position="351"/>
        <end position="376"/>
    </location>
</feature>
<dbReference type="GeneID" id="18758454"/>
<feature type="region of interest" description="Disordered" evidence="1">
    <location>
        <begin position="309"/>
        <end position="471"/>
    </location>
</feature>
<dbReference type="EMBL" id="JH921431">
    <property type="protein sequence ID" value="EKD19282.1"/>
    <property type="molecule type" value="Genomic_DNA"/>
</dbReference>
<sequence length="899" mass="100123">MPKKTLERPLSGDDDYIRRWLAQIEISNAARQATSNQDKDRLAQADFGPGVAAHIPQDVLGPSRGKRRHNSSSDSSLLEVTVRPKSHHLKRNDPSPPTPRKKQRIDSSDSGVSIQAASLIAPRETFEKRPRYKTREDRYEPKKEKRSRKNDENKATTKKREKKGDRRKAAKRAGEDLMQNFSSNRIGQERLTMRPSHGPGLYNNGRASSPAKRRGLPDLAFSEMAFLQRSLEKGPSEKDTKFKSKSREKEKRHVTRAQEEISTFFRPNRIPLQEISSNQVGLSSLEIKNDHSIYNKQLDPERGIKSYIRSDSSDIPFEPMESSGRPGPSSEGDYGPIIHPPAISHSMKPPESTSSKATTYVSWSESRYSPALTSGRSIVDHVPASPTPDSMRRSIENTGIFKDTGIQRTSGARHTEPHPPSGMFQNPQSRDPAQGPKSLAECSGTNASKTTVPSETGIDRSEAGLHSQEDLFLPRYRGEYQDQPEEHLSRDWNEMTDQTATSRQRVIVEHFDPRLGWLEDPNSISRSQQTSAAAMRKATPHKSEPTPVSRDETAKHARIKLPKPISTGMPIVGGTESQEEKLIGLKIWSSSGSNFVSNTDGRITEDQPEDAISRTISNGAHVMSTKDAPGLCVPVAQGTGDEQSTGHLVENKQPERLPDDILSGGNSRAIFDDGRRSYGLLQSHTHLSPQPVGQMASGSVQEGDNPVHRRKSWLNDIHATASFRPRHLSPILEVESLYVQQMERQHGLSDLTHCDEPTSRLTERFEAPMDTMIDPSVEDRQDQDQQYLEPNGDSPLDHDPTAYQSYENIDLGDYHADAEHSDQFGAWGTQSQGSDGGFAGHGLFEDQGPYGNGPGAEVFYAEQGVNDTNNQMYYASNYRGYGTQPEAPGTGFWQPRRQY</sequence>